<evidence type="ECO:0000256" key="2">
    <source>
        <dbReference type="SAM" id="Phobius"/>
    </source>
</evidence>
<accession>A0A835V2T8</accession>
<dbReference type="PANTHER" id="PTHR36036">
    <property type="entry name" value="PROLINE-RICH FAMILY PROTEIN"/>
    <property type="match status" value="1"/>
</dbReference>
<gene>
    <name evidence="3" type="ORF">HPP92_009398</name>
</gene>
<dbReference type="AlphaFoldDB" id="A0A835V2T8"/>
<evidence type="ECO:0000313" key="3">
    <source>
        <dbReference type="EMBL" id="KAG0485319.1"/>
    </source>
</evidence>
<dbReference type="InterPro" id="IPR040277">
    <property type="entry name" value="Os04g0629400-like"/>
</dbReference>
<comment type="caution">
    <text evidence="3">The sequence shown here is derived from an EMBL/GenBank/DDBJ whole genome shotgun (WGS) entry which is preliminary data.</text>
</comment>
<evidence type="ECO:0000256" key="1">
    <source>
        <dbReference type="SAM" id="MobiDB-lite"/>
    </source>
</evidence>
<proteinExistence type="predicted"/>
<feature type="compositionally biased region" description="Low complexity" evidence="1">
    <location>
        <begin position="76"/>
        <end position="86"/>
    </location>
</feature>
<feature type="compositionally biased region" description="Pro residues" evidence="1">
    <location>
        <begin position="87"/>
        <end position="104"/>
    </location>
</feature>
<evidence type="ECO:0000313" key="4">
    <source>
        <dbReference type="Proteomes" id="UP000636800"/>
    </source>
</evidence>
<feature type="transmembrane region" description="Helical" evidence="2">
    <location>
        <begin position="12"/>
        <end position="32"/>
    </location>
</feature>
<sequence>MTFCYVGKATKIFFFVVALLVLTALVAGFGLLHHGWDHKPRNGTPSSSNFPDPIPANATSTASPVRSEPISPPAAAPATTNPVVLPASPPPPPDIVAVDAPPPLALTQPAPVLVGPPPQP</sequence>
<name>A0A835V2T8_VANPL</name>
<keyword evidence="2" id="KW-1133">Transmembrane helix</keyword>
<dbReference type="Proteomes" id="UP000636800">
    <property type="component" value="Unassembled WGS sequence"/>
</dbReference>
<reference evidence="3 4" key="1">
    <citation type="journal article" date="2020" name="Nat. Food">
        <title>A phased Vanilla planifolia genome enables genetic improvement of flavour and production.</title>
        <authorList>
            <person name="Hasing T."/>
            <person name="Tang H."/>
            <person name="Brym M."/>
            <person name="Khazi F."/>
            <person name="Huang T."/>
            <person name="Chambers A.H."/>
        </authorList>
    </citation>
    <scope>NUCLEOTIDE SEQUENCE [LARGE SCALE GENOMIC DNA]</scope>
    <source>
        <tissue evidence="3">Leaf</tissue>
    </source>
</reference>
<keyword evidence="2" id="KW-0812">Transmembrane</keyword>
<keyword evidence="4" id="KW-1185">Reference proteome</keyword>
<dbReference type="EMBL" id="JADCNL010000004">
    <property type="protein sequence ID" value="KAG0485319.1"/>
    <property type="molecule type" value="Genomic_DNA"/>
</dbReference>
<feature type="region of interest" description="Disordered" evidence="1">
    <location>
        <begin position="36"/>
        <end position="120"/>
    </location>
</feature>
<organism evidence="3 4">
    <name type="scientific">Vanilla planifolia</name>
    <name type="common">Vanilla</name>
    <dbReference type="NCBI Taxonomy" id="51239"/>
    <lineage>
        <taxon>Eukaryota</taxon>
        <taxon>Viridiplantae</taxon>
        <taxon>Streptophyta</taxon>
        <taxon>Embryophyta</taxon>
        <taxon>Tracheophyta</taxon>
        <taxon>Spermatophyta</taxon>
        <taxon>Magnoliopsida</taxon>
        <taxon>Liliopsida</taxon>
        <taxon>Asparagales</taxon>
        <taxon>Orchidaceae</taxon>
        <taxon>Vanilloideae</taxon>
        <taxon>Vanilleae</taxon>
        <taxon>Vanilla</taxon>
    </lineage>
</organism>
<dbReference type="PANTHER" id="PTHR36036:SF1">
    <property type="entry name" value="PROLINE-RICH FAMILY PROTEIN"/>
    <property type="match status" value="1"/>
</dbReference>
<protein>
    <submittedName>
        <fullName evidence="3">Uncharacterized protein</fullName>
    </submittedName>
</protein>
<keyword evidence="2" id="KW-0472">Membrane</keyword>